<proteinExistence type="predicted"/>
<sequence length="118" mass="12807">MSVVRFDPGFGFNGGPYVVQSVYAPKLNYNTEFPQLGSSHGPSISAEHQPRLLPQHVPRQWSAPSSSPGGIAYGHAMMTSFNPNHVTALSARPASALCWHSAQHPGQHPVAKFIHPRE</sequence>
<dbReference type="Proteomes" id="UP000828048">
    <property type="component" value="Chromosome 10"/>
</dbReference>
<evidence type="ECO:0000313" key="1">
    <source>
        <dbReference type="EMBL" id="KAH7840748.1"/>
    </source>
</evidence>
<accession>A0ACB7XJQ0</accession>
<evidence type="ECO:0000313" key="2">
    <source>
        <dbReference type="Proteomes" id="UP000828048"/>
    </source>
</evidence>
<organism evidence="1 2">
    <name type="scientific">Vaccinium darrowii</name>
    <dbReference type="NCBI Taxonomy" id="229202"/>
    <lineage>
        <taxon>Eukaryota</taxon>
        <taxon>Viridiplantae</taxon>
        <taxon>Streptophyta</taxon>
        <taxon>Embryophyta</taxon>
        <taxon>Tracheophyta</taxon>
        <taxon>Spermatophyta</taxon>
        <taxon>Magnoliopsida</taxon>
        <taxon>eudicotyledons</taxon>
        <taxon>Gunneridae</taxon>
        <taxon>Pentapetalae</taxon>
        <taxon>asterids</taxon>
        <taxon>Ericales</taxon>
        <taxon>Ericaceae</taxon>
        <taxon>Vaccinioideae</taxon>
        <taxon>Vaccinieae</taxon>
        <taxon>Vaccinium</taxon>
    </lineage>
</organism>
<reference evidence="1 2" key="1">
    <citation type="journal article" date="2021" name="Hortic Res">
        <title>High-quality reference genome and annotation aids understanding of berry development for evergreen blueberry (Vaccinium darrowii).</title>
        <authorList>
            <person name="Yu J."/>
            <person name="Hulse-Kemp A.M."/>
            <person name="Babiker E."/>
            <person name="Staton M."/>
        </authorList>
    </citation>
    <scope>NUCLEOTIDE SEQUENCE [LARGE SCALE GENOMIC DNA]</scope>
    <source>
        <strain evidence="2">cv. NJ 8807/NJ 8810</strain>
        <tissue evidence="1">Young leaf</tissue>
    </source>
</reference>
<comment type="caution">
    <text evidence="1">The sequence shown here is derived from an EMBL/GenBank/DDBJ whole genome shotgun (WGS) entry which is preliminary data.</text>
</comment>
<protein>
    <submittedName>
        <fullName evidence="1">Uncharacterized protein</fullName>
    </submittedName>
</protein>
<keyword evidence="2" id="KW-1185">Reference proteome</keyword>
<name>A0ACB7XJQ0_9ERIC</name>
<gene>
    <name evidence="1" type="ORF">Vadar_021071</name>
</gene>
<dbReference type="EMBL" id="CM037160">
    <property type="protein sequence ID" value="KAH7840748.1"/>
    <property type="molecule type" value="Genomic_DNA"/>
</dbReference>